<evidence type="ECO:0000313" key="2">
    <source>
        <dbReference type="Proteomes" id="UP000245507"/>
    </source>
</evidence>
<dbReference type="InterPro" id="IPR019639">
    <property type="entry name" value="DUF2505"/>
</dbReference>
<dbReference type="EMBL" id="QGDD01000009">
    <property type="protein sequence ID" value="PWN01539.1"/>
    <property type="molecule type" value="Genomic_DNA"/>
</dbReference>
<sequence>MSTRIVQELTYDAPLADVAAMLADEAFRNEVCVATGATRHAVSIKGVQGDPMEVRIEYSQPTDRVPKFAQKFVGSDVDIVQSETWTSPDHGDIHVTIPGKPGEMVGTAVLTEADGVTTETVTLDISVRIPLVAGKIEALIGKILGSALRAENRTGVEWLAR</sequence>
<keyword evidence="2" id="KW-1185">Reference proteome</keyword>
<dbReference type="AlphaFoldDB" id="A0A316TEK6"/>
<comment type="caution">
    <text evidence="1">The sequence shown here is derived from an EMBL/GenBank/DDBJ whole genome shotgun (WGS) entry which is preliminary data.</text>
</comment>
<dbReference type="OrthoDB" id="3266819at2"/>
<dbReference type="Proteomes" id="UP000245507">
    <property type="component" value="Unassembled WGS sequence"/>
</dbReference>
<proteinExistence type="predicted"/>
<evidence type="ECO:0008006" key="3">
    <source>
        <dbReference type="Google" id="ProtNLM"/>
    </source>
</evidence>
<evidence type="ECO:0000313" key="1">
    <source>
        <dbReference type="EMBL" id="PWN01539.1"/>
    </source>
</evidence>
<protein>
    <recommendedName>
        <fullName evidence="3">DUF2505 domain-containing protein</fullName>
    </recommendedName>
</protein>
<reference evidence="1 2" key="1">
    <citation type="submission" date="2018-05" db="EMBL/GenBank/DDBJ databases">
        <title>Nocardioides silvaticus genome.</title>
        <authorList>
            <person name="Li C."/>
            <person name="Wang G."/>
        </authorList>
    </citation>
    <scope>NUCLEOTIDE SEQUENCE [LARGE SCALE GENOMIC DNA]</scope>
    <source>
        <strain evidence="1 2">CCTCC AB 2018079</strain>
    </source>
</reference>
<name>A0A316TEK6_9ACTN</name>
<dbReference type="Pfam" id="PF10698">
    <property type="entry name" value="DUF2505"/>
    <property type="match status" value="1"/>
</dbReference>
<gene>
    <name evidence="1" type="ORF">DJ010_18535</name>
</gene>
<organism evidence="1 2">
    <name type="scientific">Nocardioides silvaticus</name>
    <dbReference type="NCBI Taxonomy" id="2201891"/>
    <lineage>
        <taxon>Bacteria</taxon>
        <taxon>Bacillati</taxon>
        <taxon>Actinomycetota</taxon>
        <taxon>Actinomycetes</taxon>
        <taxon>Propionibacteriales</taxon>
        <taxon>Nocardioidaceae</taxon>
        <taxon>Nocardioides</taxon>
    </lineage>
</organism>
<accession>A0A316TEK6</accession>
<dbReference type="RefSeq" id="WP_109696502.1">
    <property type="nucleotide sequence ID" value="NZ_QGDD01000009.1"/>
</dbReference>